<dbReference type="InterPro" id="IPR029010">
    <property type="entry name" value="ThuA-like"/>
</dbReference>
<dbReference type="Pfam" id="PF06283">
    <property type="entry name" value="ThuA"/>
    <property type="match status" value="1"/>
</dbReference>
<evidence type="ECO:0000259" key="1">
    <source>
        <dbReference type="Pfam" id="PF06283"/>
    </source>
</evidence>
<proteinExistence type="predicted"/>
<protein>
    <submittedName>
        <fullName evidence="2">Trehalose utilization protein ThuA</fullName>
    </submittedName>
</protein>
<dbReference type="Proteomes" id="UP000315364">
    <property type="component" value="Chromosome"/>
</dbReference>
<reference evidence="2 3" key="1">
    <citation type="submission" date="2019-07" db="EMBL/GenBank/DDBJ databases">
        <title>Full genome sequence of Devosia sp. Gsoil 520.</title>
        <authorList>
            <person name="Im W.-T."/>
        </authorList>
    </citation>
    <scope>NUCLEOTIDE SEQUENCE [LARGE SCALE GENOMIC DNA]</scope>
    <source>
        <strain evidence="2 3">Gsoil 520</strain>
    </source>
</reference>
<dbReference type="AlphaFoldDB" id="A0A5B8LYA9"/>
<organism evidence="2 3">
    <name type="scientific">Devosia ginsengisoli</name>
    <dbReference type="NCBI Taxonomy" id="400770"/>
    <lineage>
        <taxon>Bacteria</taxon>
        <taxon>Pseudomonadati</taxon>
        <taxon>Pseudomonadota</taxon>
        <taxon>Alphaproteobacteria</taxon>
        <taxon>Hyphomicrobiales</taxon>
        <taxon>Devosiaceae</taxon>
        <taxon>Devosia</taxon>
    </lineage>
</organism>
<dbReference type="InterPro" id="IPR029062">
    <property type="entry name" value="Class_I_gatase-like"/>
</dbReference>
<dbReference type="OrthoDB" id="252909at2"/>
<feature type="domain" description="ThuA-like" evidence="1">
    <location>
        <begin position="4"/>
        <end position="221"/>
    </location>
</feature>
<dbReference type="EMBL" id="CP042304">
    <property type="protein sequence ID" value="QDZ12674.1"/>
    <property type="molecule type" value="Genomic_DNA"/>
</dbReference>
<evidence type="ECO:0000313" key="3">
    <source>
        <dbReference type="Proteomes" id="UP000315364"/>
    </source>
</evidence>
<keyword evidence="3" id="KW-1185">Reference proteome</keyword>
<dbReference type="PIRSF" id="PIRSF030013">
    <property type="entry name" value="ThuA"/>
    <property type="match status" value="1"/>
</dbReference>
<accession>A0A5B8LYA9</accession>
<dbReference type="SUPFAM" id="SSF52317">
    <property type="entry name" value="Class I glutamine amidotransferase-like"/>
    <property type="match status" value="1"/>
</dbReference>
<dbReference type="RefSeq" id="WP_146291914.1">
    <property type="nucleotide sequence ID" value="NZ_CP042304.1"/>
</dbReference>
<name>A0A5B8LYA9_9HYPH</name>
<gene>
    <name evidence="2" type="ORF">FPZ08_19135</name>
</gene>
<sequence length="242" mass="27957">MTIRVTIWNEGRHEKRDAPVAKIYPDGMDGAIAAGLGDRDFSIERRSLDDPEQGLTQELLDRTDVLTWWGHVAHDEVKDEYIDRVQQRILAGMGLVVLHSGHHSKMFRRMMGTNCNLAWRELPEGDLERVWVTNPNHPIAEGVPPFFEIPQSEMYGEPFDIPAADEIIFMSWYKGGEVFRSGLTFYRGLGRIFYFSPGHETFPIYHNPMVQHVIGNGIEWAMRPHSGARKLDNWHRKEPIHR</sequence>
<dbReference type="Gene3D" id="3.40.50.880">
    <property type="match status" value="1"/>
</dbReference>
<dbReference type="KEGG" id="dea:FPZ08_19135"/>
<evidence type="ECO:0000313" key="2">
    <source>
        <dbReference type="EMBL" id="QDZ12674.1"/>
    </source>
</evidence>
<dbReference type="InterPro" id="IPR009381">
    <property type="entry name" value="Trehalose_catabolism_ThuA_prok"/>
</dbReference>